<proteinExistence type="predicted"/>
<organism evidence="1 2">
    <name type="scientific">Rhizophagus clarus</name>
    <dbReference type="NCBI Taxonomy" id="94130"/>
    <lineage>
        <taxon>Eukaryota</taxon>
        <taxon>Fungi</taxon>
        <taxon>Fungi incertae sedis</taxon>
        <taxon>Mucoromycota</taxon>
        <taxon>Glomeromycotina</taxon>
        <taxon>Glomeromycetes</taxon>
        <taxon>Glomerales</taxon>
        <taxon>Glomeraceae</taxon>
        <taxon>Rhizophagus</taxon>
    </lineage>
</organism>
<dbReference type="AlphaFoldDB" id="A0A8H3LR78"/>
<comment type="caution">
    <text evidence="1">The sequence shown here is derived from an EMBL/GenBank/DDBJ whole genome shotgun (WGS) entry which is preliminary data.</text>
</comment>
<dbReference type="Proteomes" id="UP000615446">
    <property type="component" value="Unassembled WGS sequence"/>
</dbReference>
<accession>A0A8H3LR78</accession>
<name>A0A8H3LR78_9GLOM</name>
<sequence length="72" mass="8488">MPAKLTIICYVHNSIEHLTQEFTVKEIIDIVRTDDDDLTKIIYIYLKIKAFIPSDRSIESKIEDFELIKSSW</sequence>
<gene>
    <name evidence="1" type="ORF">RCL2_001801800</name>
</gene>
<evidence type="ECO:0000313" key="1">
    <source>
        <dbReference type="EMBL" id="GES91187.1"/>
    </source>
</evidence>
<reference evidence="1" key="1">
    <citation type="submission" date="2019-10" db="EMBL/GenBank/DDBJ databases">
        <title>Conservation and host-specific expression of non-tandemly repeated heterogenous ribosome RNA gene in arbuscular mycorrhizal fungi.</title>
        <authorList>
            <person name="Maeda T."/>
            <person name="Kobayashi Y."/>
            <person name="Nakagawa T."/>
            <person name="Ezawa T."/>
            <person name="Yamaguchi K."/>
            <person name="Bino T."/>
            <person name="Nishimoto Y."/>
            <person name="Shigenobu S."/>
            <person name="Kawaguchi M."/>
        </authorList>
    </citation>
    <scope>NUCLEOTIDE SEQUENCE</scope>
    <source>
        <strain evidence="1">HR1</strain>
    </source>
</reference>
<evidence type="ECO:0000313" key="2">
    <source>
        <dbReference type="Proteomes" id="UP000615446"/>
    </source>
</evidence>
<protein>
    <submittedName>
        <fullName evidence="1">Uncharacterized protein</fullName>
    </submittedName>
</protein>
<dbReference type="EMBL" id="BLAL01000197">
    <property type="protein sequence ID" value="GES91187.1"/>
    <property type="molecule type" value="Genomic_DNA"/>
</dbReference>